<dbReference type="STRING" id="331648.BST97_03455"/>
<dbReference type="InterPro" id="IPR050626">
    <property type="entry name" value="Peptidase_M16"/>
</dbReference>
<dbReference type="PANTHER" id="PTHR43690:SF34">
    <property type="entry name" value="ZINC PROTEASE PQQL-LIKE"/>
    <property type="match status" value="1"/>
</dbReference>
<dbReference type="PANTHER" id="PTHR43690">
    <property type="entry name" value="NARDILYSIN"/>
    <property type="match status" value="1"/>
</dbReference>
<feature type="domain" description="Peptidase M16 C-terminal" evidence="10">
    <location>
        <begin position="187"/>
        <end position="370"/>
    </location>
</feature>
<evidence type="ECO:0000256" key="8">
    <source>
        <dbReference type="RuleBase" id="RU004447"/>
    </source>
</evidence>
<sequence length="915" mass="104120">MSEGLQQPIPMDPSVKMGVLDNGLTYYIKNNGKPEDKVELRLAINAGSVLEDDDQQGLAHFMEHMNFNGTTNFNKNELVDYLQGIGVKFGADLNAYTSFDETVYILPIPSDDPEKLEKGFLILEDWAHGALLEEDAINDERGVVLEESRTGKGARDRMNKITIPVQFYGSKYAERLPIGKDSILKTFKPEAIKRFYNDWYRPDLMAVVAVGDLDVATMEQKIKEHFGKIKPAEKPRKRPVIELPNHDDTKIAIAQDDEATFASVSISYKDRTKSSPTTTVADFRDDLVNGLFSFMINNRLQELTQKADPPFIFGSSSYGGTVARNKNEYSSFAGSAPDGQLKALEALLTENQRVKLYGFNKAELERAKTAYKSYYETFYNDRNKRESSRIVGTYVQSYFSKDATPSVEWTYEKMNELIPGIRVEEVNEKITEYIHEDNRTIVFTGPTTDNPPTESQVMKVLEKIENATIEPYEDAEIRENLIEEMPTAGSIMNTEKNEALGTTTYTLINGIKVIAKPTDFKNDEILMSAYSYGGTSLYSNEDYKKVIRANGGLTEAGVAGLSQTDMDKYMTGKLVSVYPSIRTNTENFSGSATPKDLETMFQLIHLYFTDLNKDEEAYQSFISKQKSFIGRMMANPNTYFSNEINKERFSDNPRYTGFPTEESYDEADYDRAYELYKERFADASDFNFYFVGNVDLAELERLSKLYLASLPSLNRKEMYQVNDWREKQGTRKKIVRKGTDEKSQVRMSWSYEISEYSAKDDLLVDALGEVLTIKIIETLREKEGGIYSGGARGGLSKMSYPSFYFNISFPCGPENVDKLVAATQAEIEKIKKEGPTEKDLNKVKEGYLLEHKEEIKTNRYWLSTLSNSDMEMRDINQALNFEKTVENMTAKEIQDAAKKYLNKDYFLAILLPEEK</sequence>
<evidence type="ECO:0000256" key="3">
    <source>
        <dbReference type="ARBA" id="ARBA00022670"/>
    </source>
</evidence>
<dbReference type="AlphaFoldDB" id="A0A1W6MP14"/>
<dbReference type="Gene3D" id="3.30.830.10">
    <property type="entry name" value="Metalloenzyme, LuxS/M16 peptidase-like"/>
    <property type="match status" value="4"/>
</dbReference>
<keyword evidence="5" id="KW-0378">Hydrolase</keyword>
<dbReference type="InterPro" id="IPR007863">
    <property type="entry name" value="Peptidase_M16_C"/>
</dbReference>
<name>A0A1W6MP14_9FLAO</name>
<feature type="domain" description="Peptidase M16 N-terminal" evidence="9">
    <location>
        <begin position="31"/>
        <end position="148"/>
    </location>
</feature>
<proteinExistence type="inferred from homology"/>
<gene>
    <name evidence="11" type="ORF">BST97_03455</name>
</gene>
<evidence type="ECO:0000256" key="2">
    <source>
        <dbReference type="ARBA" id="ARBA00007261"/>
    </source>
</evidence>
<dbReference type="Pfam" id="PF00675">
    <property type="entry name" value="Peptidase_M16"/>
    <property type="match status" value="1"/>
</dbReference>
<evidence type="ECO:0000313" key="12">
    <source>
        <dbReference type="Proteomes" id="UP000193431"/>
    </source>
</evidence>
<evidence type="ECO:0000256" key="4">
    <source>
        <dbReference type="ARBA" id="ARBA00022723"/>
    </source>
</evidence>
<accession>A0A1W6MP14</accession>
<comment type="cofactor">
    <cofactor evidence="1">
        <name>Zn(2+)</name>
        <dbReference type="ChEBI" id="CHEBI:29105"/>
    </cofactor>
</comment>
<dbReference type="PROSITE" id="PS00143">
    <property type="entry name" value="INSULINASE"/>
    <property type="match status" value="1"/>
</dbReference>
<reference evidence="11 12" key="1">
    <citation type="submission" date="2016-11" db="EMBL/GenBank/DDBJ databases">
        <title>Trade-off between light-utilization and light-protection in marine flavobacteria.</title>
        <authorList>
            <person name="Kumagai Y."/>
        </authorList>
    </citation>
    <scope>NUCLEOTIDE SEQUENCE [LARGE SCALE GENOMIC DNA]</scope>
    <source>
        <strain evidence="11 12">JCM 13191</strain>
    </source>
</reference>
<dbReference type="InterPro" id="IPR011765">
    <property type="entry name" value="Pept_M16_N"/>
</dbReference>
<dbReference type="InterPro" id="IPR001431">
    <property type="entry name" value="Pept_M16_Zn_BS"/>
</dbReference>
<keyword evidence="6" id="KW-0862">Zinc</keyword>
<keyword evidence="3" id="KW-0645">Protease</keyword>
<comment type="similarity">
    <text evidence="2 8">Belongs to the peptidase M16 family.</text>
</comment>
<feature type="domain" description="Peptidase M16 C-terminal" evidence="10">
    <location>
        <begin position="669"/>
        <end position="846"/>
    </location>
</feature>
<evidence type="ECO:0000259" key="9">
    <source>
        <dbReference type="Pfam" id="PF00675"/>
    </source>
</evidence>
<evidence type="ECO:0000256" key="5">
    <source>
        <dbReference type="ARBA" id="ARBA00022801"/>
    </source>
</evidence>
<dbReference type="InterPro" id="IPR011249">
    <property type="entry name" value="Metalloenz_LuxS/M16"/>
</dbReference>
<keyword evidence="7" id="KW-0482">Metalloprotease</keyword>
<evidence type="ECO:0000313" key="11">
    <source>
        <dbReference type="EMBL" id="ARN79354.1"/>
    </source>
</evidence>
<keyword evidence="4" id="KW-0479">Metal-binding</keyword>
<protein>
    <submittedName>
        <fullName evidence="11">Peptidase M16</fullName>
    </submittedName>
</protein>
<dbReference type="GO" id="GO:0046872">
    <property type="term" value="F:metal ion binding"/>
    <property type="evidence" value="ECO:0007669"/>
    <property type="project" value="UniProtKB-KW"/>
</dbReference>
<dbReference type="GO" id="GO:0004222">
    <property type="term" value="F:metalloendopeptidase activity"/>
    <property type="evidence" value="ECO:0007669"/>
    <property type="project" value="InterPro"/>
</dbReference>
<evidence type="ECO:0000256" key="7">
    <source>
        <dbReference type="ARBA" id="ARBA00023049"/>
    </source>
</evidence>
<evidence type="ECO:0000259" key="10">
    <source>
        <dbReference type="Pfam" id="PF05193"/>
    </source>
</evidence>
<evidence type="ECO:0000256" key="6">
    <source>
        <dbReference type="ARBA" id="ARBA00022833"/>
    </source>
</evidence>
<dbReference type="GO" id="GO:0006508">
    <property type="term" value="P:proteolysis"/>
    <property type="evidence" value="ECO:0007669"/>
    <property type="project" value="UniProtKB-KW"/>
</dbReference>
<organism evidence="11 12">
    <name type="scientific">Nonlabens spongiae</name>
    <dbReference type="NCBI Taxonomy" id="331648"/>
    <lineage>
        <taxon>Bacteria</taxon>
        <taxon>Pseudomonadati</taxon>
        <taxon>Bacteroidota</taxon>
        <taxon>Flavobacteriia</taxon>
        <taxon>Flavobacteriales</taxon>
        <taxon>Flavobacteriaceae</taxon>
        <taxon>Nonlabens</taxon>
    </lineage>
</organism>
<dbReference type="Pfam" id="PF05193">
    <property type="entry name" value="Peptidase_M16_C"/>
    <property type="match status" value="2"/>
</dbReference>
<dbReference type="SUPFAM" id="SSF63411">
    <property type="entry name" value="LuxS/MPP-like metallohydrolase"/>
    <property type="match status" value="4"/>
</dbReference>
<keyword evidence="12" id="KW-1185">Reference proteome</keyword>
<dbReference type="EMBL" id="CP019344">
    <property type="protein sequence ID" value="ARN79354.1"/>
    <property type="molecule type" value="Genomic_DNA"/>
</dbReference>
<dbReference type="Proteomes" id="UP000193431">
    <property type="component" value="Chromosome"/>
</dbReference>
<evidence type="ECO:0000256" key="1">
    <source>
        <dbReference type="ARBA" id="ARBA00001947"/>
    </source>
</evidence>